<protein>
    <submittedName>
        <fullName evidence="2">Uncharacterized protein</fullName>
    </submittedName>
</protein>
<dbReference type="EMBL" id="NIPO01000001">
    <property type="protein sequence ID" value="PJR03946.1"/>
    <property type="molecule type" value="Genomic_DNA"/>
</dbReference>
<feature type="signal peptide" evidence="1">
    <location>
        <begin position="1"/>
        <end position="17"/>
    </location>
</feature>
<evidence type="ECO:0000313" key="2">
    <source>
        <dbReference type="EMBL" id="PJR03946.1"/>
    </source>
</evidence>
<dbReference type="OrthoDB" id="766873at2"/>
<sequence length="369" mass="42620">MYKYIFLLCLCSSAVFAQNIKATLIDNETKDPVQQVAVISDDESFFGVTNDKGEVLLPENLINQTIFVDDYLYLYAEKTLTSSENFVWELQPNSETLEELLIYSNPKSILQEVIDNSIQSFSANSGLEAYFRSKGSVASYSQYHSDAIVNVYMKPGNEVDIAVVQSRSKKKLNEEEKNKVSISSSLAHPKENFSQTLKFRHIAEMLDQFKQYEVTITSKKVGESEIHTCYFTPTEKSKKKMLIAGYFTYDADKKLVLEMKYETPQEKVQYNKVNIIIASIRNVYLDYHAKYTVNNNRYYPSFCKYTVNAQARSKMANLDSRMDFVNEFYILSDKPKAMSDGQILNENPLEIGDRYTENFWNDPRIQNHE</sequence>
<gene>
    <name evidence="2" type="ORF">CDL10_04955</name>
</gene>
<dbReference type="AlphaFoldDB" id="A0A2M9R4Z9"/>
<keyword evidence="1" id="KW-0732">Signal</keyword>
<evidence type="ECO:0000313" key="3">
    <source>
        <dbReference type="Proteomes" id="UP000231960"/>
    </source>
</evidence>
<keyword evidence="3" id="KW-1185">Reference proteome</keyword>
<name>A0A2M9R4Z9_9FLAO</name>
<comment type="caution">
    <text evidence="2">The sequence shown here is derived from an EMBL/GenBank/DDBJ whole genome shotgun (WGS) entry which is preliminary data.</text>
</comment>
<evidence type="ECO:0000256" key="1">
    <source>
        <dbReference type="SAM" id="SignalP"/>
    </source>
</evidence>
<dbReference type="RefSeq" id="WP_100677512.1">
    <property type="nucleotide sequence ID" value="NZ_NIPO01000001.1"/>
</dbReference>
<feature type="chain" id="PRO_5014670573" evidence="1">
    <location>
        <begin position="18"/>
        <end position="369"/>
    </location>
</feature>
<organism evidence="2 3">
    <name type="scientific">Avrilella dinanensis</name>
    <dbReference type="NCBI Taxonomy" id="2008672"/>
    <lineage>
        <taxon>Bacteria</taxon>
        <taxon>Pseudomonadati</taxon>
        <taxon>Bacteroidota</taxon>
        <taxon>Flavobacteriia</taxon>
        <taxon>Flavobacteriales</taxon>
        <taxon>Flavobacteriaceae</taxon>
        <taxon>Avrilella</taxon>
    </lineage>
</organism>
<dbReference type="Proteomes" id="UP000231960">
    <property type="component" value="Unassembled WGS sequence"/>
</dbReference>
<reference evidence="2 3" key="1">
    <citation type="submission" date="2017-06" db="EMBL/GenBank/DDBJ databases">
        <title>Description of Avrilella dinanensis gen. nov. sp. nov.</title>
        <authorList>
            <person name="Leyer C."/>
            <person name="Sassi M."/>
            <person name="Minet J."/>
            <person name="Kayal S."/>
            <person name="Cattoir V."/>
        </authorList>
    </citation>
    <scope>NUCLEOTIDE SEQUENCE [LARGE SCALE GENOMIC DNA]</scope>
    <source>
        <strain evidence="2 3">UR159</strain>
    </source>
</reference>
<accession>A0A2M9R4Z9</accession>
<proteinExistence type="predicted"/>